<gene>
    <name evidence="2" type="ORF">A2121_01000</name>
</gene>
<organism evidence="2 3">
    <name type="scientific">Candidatus Nomurabacteria bacterium GWB1_40_6</name>
    <dbReference type="NCBI Taxonomy" id="1801727"/>
    <lineage>
        <taxon>Bacteria</taxon>
        <taxon>Candidatus Nomuraibacteriota</taxon>
    </lineage>
</organism>
<keyword evidence="1" id="KW-0378">Hydrolase</keyword>
<dbReference type="EMBL" id="MFTD01000039">
    <property type="protein sequence ID" value="OGI45782.1"/>
    <property type="molecule type" value="Genomic_DNA"/>
</dbReference>
<proteinExistence type="predicted"/>
<evidence type="ECO:0000313" key="2">
    <source>
        <dbReference type="EMBL" id="OGI45782.1"/>
    </source>
</evidence>
<dbReference type="GO" id="GO:0004668">
    <property type="term" value="F:protein-arginine deiminase activity"/>
    <property type="evidence" value="ECO:0007669"/>
    <property type="project" value="InterPro"/>
</dbReference>
<dbReference type="GO" id="GO:0047632">
    <property type="term" value="F:agmatine deiminase activity"/>
    <property type="evidence" value="ECO:0007669"/>
    <property type="project" value="TreeGrafter"/>
</dbReference>
<dbReference type="Gene3D" id="3.75.10.10">
    <property type="entry name" value="L-arginine/glycine Amidinotransferase, Chain A"/>
    <property type="match status" value="1"/>
</dbReference>
<protein>
    <recommendedName>
        <fullName evidence="4">Agmatine deiminase</fullName>
    </recommendedName>
</protein>
<evidence type="ECO:0000256" key="1">
    <source>
        <dbReference type="ARBA" id="ARBA00022801"/>
    </source>
</evidence>
<comment type="caution">
    <text evidence="2">The sequence shown here is derived from an EMBL/GenBank/DDBJ whole genome shotgun (WGS) entry which is preliminary data.</text>
</comment>
<dbReference type="GO" id="GO:0009446">
    <property type="term" value="P:putrescine biosynthetic process"/>
    <property type="evidence" value="ECO:0007669"/>
    <property type="project" value="InterPro"/>
</dbReference>
<sequence length="332" mass="38102">MMPGEWEQHKATWLAWPNDDDFFQGKMEKVKGVYLKIILALHKDEIIKILVLNQKIEDEVRNILRNSNVDVSKIVFYQTEYVDVWIRDYGPTFIKNAGNLKWIKWNYDGYGGKFPELFPDNEVFNNLKKEVSGEKIDIDIAMEGGAIDSSGQGVVLTTEECLALNRNKDKSKIETEEILKNSLGAKRVIWLKKGIFNDHTDGHIDEVARFINPNKILLAYEENITDENYERLKENLEILQESTDQNGNKFEIIKLPMPHMKYDDGKKAPVSYANFYIGNKTVLASTFNDKNDEKALEIIKSCFPDREVVGIDCTDLIYGGGALHCITQQEPK</sequence>
<dbReference type="Proteomes" id="UP000176484">
    <property type="component" value="Unassembled WGS sequence"/>
</dbReference>
<evidence type="ECO:0000313" key="3">
    <source>
        <dbReference type="Proteomes" id="UP000176484"/>
    </source>
</evidence>
<dbReference type="Pfam" id="PF04371">
    <property type="entry name" value="PAD_porph"/>
    <property type="match status" value="1"/>
</dbReference>
<accession>A0A1F6TKZ4</accession>
<dbReference type="SUPFAM" id="SSF55909">
    <property type="entry name" value="Pentein"/>
    <property type="match status" value="1"/>
</dbReference>
<reference evidence="2 3" key="1">
    <citation type="journal article" date="2016" name="Nat. Commun.">
        <title>Thousands of microbial genomes shed light on interconnected biogeochemical processes in an aquifer system.</title>
        <authorList>
            <person name="Anantharaman K."/>
            <person name="Brown C.T."/>
            <person name="Hug L.A."/>
            <person name="Sharon I."/>
            <person name="Castelle C.J."/>
            <person name="Probst A.J."/>
            <person name="Thomas B.C."/>
            <person name="Singh A."/>
            <person name="Wilkins M.J."/>
            <person name="Karaoz U."/>
            <person name="Brodie E.L."/>
            <person name="Williams K.H."/>
            <person name="Hubbard S.S."/>
            <person name="Banfield J.F."/>
        </authorList>
    </citation>
    <scope>NUCLEOTIDE SEQUENCE [LARGE SCALE GENOMIC DNA]</scope>
</reference>
<dbReference type="InterPro" id="IPR007466">
    <property type="entry name" value="Peptidyl-Arg-deiminase_porph"/>
</dbReference>
<dbReference type="PANTHER" id="PTHR31377">
    <property type="entry name" value="AGMATINE DEIMINASE-RELATED"/>
    <property type="match status" value="1"/>
</dbReference>
<name>A0A1F6TKZ4_9BACT</name>
<dbReference type="AlphaFoldDB" id="A0A1F6TKZ4"/>
<evidence type="ECO:0008006" key="4">
    <source>
        <dbReference type="Google" id="ProtNLM"/>
    </source>
</evidence>
<dbReference type="PANTHER" id="PTHR31377:SF0">
    <property type="entry name" value="AGMATINE DEIMINASE-RELATED"/>
    <property type="match status" value="1"/>
</dbReference>